<evidence type="ECO:0000313" key="3">
    <source>
        <dbReference type="Proteomes" id="UP000019681"/>
    </source>
</evidence>
<keyword evidence="3" id="KW-1185">Reference proteome</keyword>
<reference evidence="2 3" key="1">
    <citation type="journal article" date="2014" name="Genome Announc.">
        <title>Draft Genome Sequence of Fervidicella metallireducens Strain AeBT, an Iron-Reducing Thermoanaerobe from the Great Artesian Basin.</title>
        <authorList>
            <person name="Patel B.K."/>
        </authorList>
    </citation>
    <scope>NUCLEOTIDE SEQUENCE [LARGE SCALE GENOMIC DNA]</scope>
    <source>
        <strain evidence="2 3">AeB</strain>
    </source>
</reference>
<dbReference type="Proteomes" id="UP000019681">
    <property type="component" value="Unassembled WGS sequence"/>
</dbReference>
<evidence type="ECO:0000313" key="2">
    <source>
        <dbReference type="EMBL" id="EYE89553.1"/>
    </source>
</evidence>
<dbReference type="RefSeq" id="WP_035377628.1">
    <property type="nucleotide sequence ID" value="NZ_AZQP01000003.1"/>
</dbReference>
<accession>A0A017RXT7</accession>
<dbReference type="PANTHER" id="PTHR34297">
    <property type="entry name" value="HYPOTHETICAL CYTOSOLIC PROTEIN-RELATED"/>
    <property type="match status" value="1"/>
</dbReference>
<gene>
    <name evidence="2" type="ORF">Q428_01890</name>
</gene>
<evidence type="ECO:0008006" key="4">
    <source>
        <dbReference type="Google" id="ProtNLM"/>
    </source>
</evidence>
<dbReference type="EMBL" id="AZQP01000003">
    <property type="protein sequence ID" value="EYE89553.1"/>
    <property type="molecule type" value="Genomic_DNA"/>
</dbReference>
<organism evidence="2 3">
    <name type="scientific">Fervidicella metallireducens AeB</name>
    <dbReference type="NCBI Taxonomy" id="1403537"/>
    <lineage>
        <taxon>Bacteria</taxon>
        <taxon>Bacillati</taxon>
        <taxon>Bacillota</taxon>
        <taxon>Clostridia</taxon>
        <taxon>Eubacteriales</taxon>
        <taxon>Clostridiaceae</taxon>
        <taxon>Fervidicella</taxon>
    </lineage>
</organism>
<dbReference type="InterPro" id="IPR005531">
    <property type="entry name" value="Asp23"/>
</dbReference>
<name>A0A017RXT7_9CLOT</name>
<dbReference type="SUPFAM" id="SSF52540">
    <property type="entry name" value="P-loop containing nucleoside triphosphate hydrolases"/>
    <property type="match status" value="1"/>
</dbReference>
<protein>
    <recommendedName>
        <fullName evidence="4">Alkaline shock protein</fullName>
    </recommendedName>
</protein>
<dbReference type="STRING" id="1403537.Q428_01890"/>
<proteinExistence type="inferred from homology"/>
<sequence>MEIFALVGRSGTGKSYKALNVAGIYNIQYIIDDGILIMGNKILAGVSAKRENTKIAAVKRAIFLNEQHRLEVLNALKQHNPDKLLIIGTSENMIHNIMKNLKLGNSYNLIRIEDVSSYEEIEAAKKARKQKGKHVIPVPTFEVKKQFSGYVLDSIRHLVFKNNKEFETYEKTVVRPTFSYLGKYDITPSVIKKIAMISALEVEGVAKVHGVGIENKENGTIVTVEVTLMICDLLYKICASAAKRVKDNLEYMTNINILEVNISVKDIDLNKTSGIDALAFLFSK</sequence>
<comment type="similarity">
    <text evidence="1">Belongs to the asp23 family.</text>
</comment>
<evidence type="ECO:0000256" key="1">
    <source>
        <dbReference type="ARBA" id="ARBA00005721"/>
    </source>
</evidence>
<dbReference type="AlphaFoldDB" id="A0A017RXT7"/>
<dbReference type="InterPro" id="IPR027417">
    <property type="entry name" value="P-loop_NTPase"/>
</dbReference>
<dbReference type="OrthoDB" id="5429664at2"/>
<comment type="caution">
    <text evidence="2">The sequence shown here is derived from an EMBL/GenBank/DDBJ whole genome shotgun (WGS) entry which is preliminary data.</text>
</comment>